<evidence type="ECO:0000313" key="3">
    <source>
        <dbReference type="EMBL" id="GAA1960714.1"/>
    </source>
</evidence>
<keyword evidence="4" id="KW-1185">Reference proteome</keyword>
<gene>
    <name evidence="3" type="ORF">GCM10009776_24200</name>
</gene>
<evidence type="ECO:0000259" key="2">
    <source>
        <dbReference type="Pfam" id="PF10099"/>
    </source>
</evidence>
<dbReference type="Proteomes" id="UP001499933">
    <property type="component" value="Unassembled WGS sequence"/>
</dbReference>
<keyword evidence="1" id="KW-0472">Membrane</keyword>
<protein>
    <recommendedName>
        <fullName evidence="2">Anti-sigma K factor RskA C-terminal domain-containing protein</fullName>
    </recommendedName>
</protein>
<evidence type="ECO:0000256" key="1">
    <source>
        <dbReference type="SAM" id="Phobius"/>
    </source>
</evidence>
<accession>A0ABP5CCR0</accession>
<evidence type="ECO:0000313" key="4">
    <source>
        <dbReference type="Proteomes" id="UP001499933"/>
    </source>
</evidence>
<keyword evidence="1" id="KW-0812">Transmembrane</keyword>
<dbReference type="InterPro" id="IPR018764">
    <property type="entry name" value="RskA_C"/>
</dbReference>
<keyword evidence="1" id="KW-1133">Transmembrane helix</keyword>
<sequence>MSHLDPDQLALLAIGEPVASPDELEHLASCVACANELAEMRRTVRIARSTLGDEALESPPDHVWTAVAAELGLTATPDAASGADRPRKRSVRRGRRAVWALVASLVILAGAGLGAWAIAARLGPTSIAEASLDHFPSHPHAVGTADVEEARDGSRTLVVTLDGAHVAHTYQEVWLIRNDAGALISLGVLAGDRGSFPIPAGVNLQEYRLVDISAEPVDGNPAHSGDSIVRGALRFA</sequence>
<organism evidence="3 4">
    <name type="scientific">Microbacterium deminutum</name>
    <dbReference type="NCBI Taxonomy" id="344164"/>
    <lineage>
        <taxon>Bacteria</taxon>
        <taxon>Bacillati</taxon>
        <taxon>Actinomycetota</taxon>
        <taxon>Actinomycetes</taxon>
        <taxon>Micrococcales</taxon>
        <taxon>Microbacteriaceae</taxon>
        <taxon>Microbacterium</taxon>
    </lineage>
</organism>
<dbReference type="Pfam" id="PF10099">
    <property type="entry name" value="RskA_C"/>
    <property type="match status" value="1"/>
</dbReference>
<dbReference type="RefSeq" id="WP_344094966.1">
    <property type="nucleotide sequence ID" value="NZ_BAAAOG010000004.1"/>
</dbReference>
<reference evidence="4" key="1">
    <citation type="journal article" date="2019" name="Int. J. Syst. Evol. Microbiol.">
        <title>The Global Catalogue of Microorganisms (GCM) 10K type strain sequencing project: providing services to taxonomists for standard genome sequencing and annotation.</title>
        <authorList>
            <consortium name="The Broad Institute Genomics Platform"/>
            <consortium name="The Broad Institute Genome Sequencing Center for Infectious Disease"/>
            <person name="Wu L."/>
            <person name="Ma J."/>
        </authorList>
    </citation>
    <scope>NUCLEOTIDE SEQUENCE [LARGE SCALE GENOMIC DNA]</scope>
    <source>
        <strain evidence="4">JCM 14901</strain>
    </source>
</reference>
<feature type="transmembrane region" description="Helical" evidence="1">
    <location>
        <begin position="97"/>
        <end position="119"/>
    </location>
</feature>
<proteinExistence type="predicted"/>
<comment type="caution">
    <text evidence="3">The sequence shown here is derived from an EMBL/GenBank/DDBJ whole genome shotgun (WGS) entry which is preliminary data.</text>
</comment>
<dbReference type="EMBL" id="BAAAOG010000004">
    <property type="protein sequence ID" value="GAA1960714.1"/>
    <property type="molecule type" value="Genomic_DNA"/>
</dbReference>
<feature type="domain" description="Anti-sigma K factor RskA C-terminal" evidence="2">
    <location>
        <begin position="101"/>
        <end position="225"/>
    </location>
</feature>
<name>A0ABP5CCR0_9MICO</name>